<dbReference type="Proteomes" id="UP000001740">
    <property type="component" value="Chromosome"/>
</dbReference>
<protein>
    <submittedName>
        <fullName evidence="1">Uncharacterized protein</fullName>
    </submittedName>
</protein>
<evidence type="ECO:0000313" key="2">
    <source>
        <dbReference type="Proteomes" id="UP000001740"/>
    </source>
</evidence>
<organism evidence="1 2">
    <name type="scientific">Xanthomonas oryzae pv. oryzae (strain PXO99A)</name>
    <dbReference type="NCBI Taxonomy" id="360094"/>
    <lineage>
        <taxon>Bacteria</taxon>
        <taxon>Pseudomonadati</taxon>
        <taxon>Pseudomonadota</taxon>
        <taxon>Gammaproteobacteria</taxon>
        <taxon>Lysobacterales</taxon>
        <taxon>Lysobacteraceae</taxon>
        <taxon>Xanthomonas</taxon>
    </lineage>
</organism>
<gene>
    <name evidence="1" type="ordered locus">PXO_05735</name>
</gene>
<proteinExistence type="predicted"/>
<evidence type="ECO:0000313" key="1">
    <source>
        <dbReference type="EMBL" id="ACD60798.1"/>
    </source>
</evidence>
<dbReference type="HOGENOM" id="CLU_3105387_0_0_6"/>
<dbReference type="EMBL" id="CP000967">
    <property type="protein sequence ID" value="ACD60798.1"/>
    <property type="molecule type" value="Genomic_DNA"/>
</dbReference>
<sequence length="51" mass="5483">MRTSARQQTKSGWQDVASSRQLGVGGALRTAVDAWSIPIPSTDRARLTAVQ</sequence>
<reference evidence="1 2" key="1">
    <citation type="journal article" date="2008" name="BMC Genomics">
        <title>Genome sequence and rapid evolution of the rice pathogen Xanthomonas oryzae pv. oryzae PXO99A.</title>
        <authorList>
            <person name="Salzberg S.L."/>
            <person name="Sommer D.D."/>
            <person name="Schatz M.C."/>
            <person name="Phillippy A.M."/>
            <person name="Rabinowicz P.D."/>
            <person name="Tsuge S."/>
            <person name="Furutani A."/>
            <person name="Ochiai H."/>
            <person name="Delcher A.L."/>
            <person name="Kelley D."/>
            <person name="Madupu R."/>
            <person name="Puiu D."/>
            <person name="Radune D."/>
            <person name="Shumway M."/>
            <person name="Trapnell C."/>
            <person name="Aparna G."/>
            <person name="Jha G."/>
            <person name="Pandey A."/>
            <person name="Patil P.B."/>
            <person name="Ishihara H."/>
            <person name="Meyer D.F."/>
            <person name="Szurek B."/>
            <person name="Verdier V."/>
            <person name="Koebnik R."/>
            <person name="Dow J.M."/>
            <person name="Ryan R.P."/>
            <person name="Hirata H."/>
            <person name="Tsuyumu S."/>
            <person name="Won Lee S."/>
            <person name="Seo Y.S."/>
            <person name="Sriariyanum M."/>
            <person name="Ronald P.C."/>
            <person name="Sonti R.V."/>
            <person name="Van Sluys M.A."/>
            <person name="Leach J.E."/>
            <person name="White F.F."/>
            <person name="Bogdanove A.J."/>
        </authorList>
    </citation>
    <scope>NUCLEOTIDE SEQUENCE [LARGE SCALE GENOMIC DNA]</scope>
    <source>
        <strain evidence="1 2">PXO99A</strain>
    </source>
</reference>
<accession>A0A0K0GPG3</accession>
<name>A0A0K0GPG3_XANOP</name>
<dbReference type="KEGG" id="xop:PXO_05735"/>
<dbReference type="AlphaFoldDB" id="A0A0K0GPG3"/>